<dbReference type="CDD" id="cd00130">
    <property type="entry name" value="PAS"/>
    <property type="match status" value="9"/>
</dbReference>
<dbReference type="SUPFAM" id="SSF55781">
    <property type="entry name" value="GAF domain-like"/>
    <property type="match status" value="2"/>
</dbReference>
<dbReference type="CDD" id="cd17546">
    <property type="entry name" value="REC_hyHK_CKI1_RcsC-like"/>
    <property type="match status" value="1"/>
</dbReference>
<feature type="domain" description="Response regulatory" evidence="13">
    <location>
        <begin position="6"/>
        <end position="120"/>
    </location>
</feature>
<feature type="domain" description="PAS" evidence="14">
    <location>
        <begin position="983"/>
        <end position="1035"/>
    </location>
</feature>
<evidence type="ECO:0000256" key="8">
    <source>
        <dbReference type="ARBA" id="ARBA00074306"/>
    </source>
</evidence>
<dbReference type="InterPro" id="IPR036097">
    <property type="entry name" value="HisK_dim/P_sf"/>
</dbReference>
<dbReference type="SMART" id="SM00091">
    <property type="entry name" value="PAS"/>
    <property type="match status" value="9"/>
</dbReference>
<dbReference type="Pfam" id="PF08448">
    <property type="entry name" value="PAS_4"/>
    <property type="match status" value="2"/>
</dbReference>
<dbReference type="FunFam" id="3.30.565.10:FF:000010">
    <property type="entry name" value="Sensor histidine kinase RcsC"/>
    <property type="match status" value="1"/>
</dbReference>
<feature type="domain" description="PAC" evidence="15">
    <location>
        <begin position="1181"/>
        <end position="1233"/>
    </location>
</feature>
<dbReference type="InterPro" id="IPR036890">
    <property type="entry name" value="HATPase_C_sf"/>
</dbReference>
<name>A0A7C3PGU2_9CYAN</name>
<feature type="domain" description="PAC" evidence="15">
    <location>
        <begin position="1056"/>
        <end position="1106"/>
    </location>
</feature>
<dbReference type="PROSITE" id="PS50110">
    <property type="entry name" value="RESPONSE_REGULATORY"/>
    <property type="match status" value="2"/>
</dbReference>
<feature type="domain" description="PAS" evidence="14">
    <location>
        <begin position="728"/>
        <end position="787"/>
    </location>
</feature>
<dbReference type="InterPro" id="IPR029016">
    <property type="entry name" value="GAF-like_dom_sf"/>
</dbReference>
<dbReference type="GO" id="GO:0000155">
    <property type="term" value="F:phosphorelay sensor kinase activity"/>
    <property type="evidence" value="ECO:0007669"/>
    <property type="project" value="InterPro"/>
</dbReference>
<feature type="domain" description="PAC" evidence="15">
    <location>
        <begin position="518"/>
        <end position="570"/>
    </location>
</feature>
<evidence type="ECO:0000256" key="5">
    <source>
        <dbReference type="ARBA" id="ARBA00022679"/>
    </source>
</evidence>
<keyword evidence="7" id="KW-0902">Two-component regulatory system</keyword>
<dbReference type="InterPro" id="IPR013655">
    <property type="entry name" value="PAS_fold_3"/>
</dbReference>
<dbReference type="PRINTS" id="PR00344">
    <property type="entry name" value="BCTRLSENSOR"/>
</dbReference>
<dbReference type="Pfam" id="PF08447">
    <property type="entry name" value="PAS_3"/>
    <property type="match status" value="5"/>
</dbReference>
<dbReference type="EC" id="2.7.13.3" evidence="3"/>
<feature type="domain" description="Phytochrome chromophore attachment site" evidence="11">
    <location>
        <begin position="1507"/>
        <end position="1645"/>
    </location>
</feature>
<dbReference type="InterPro" id="IPR004358">
    <property type="entry name" value="Sig_transdc_His_kin-like_C"/>
</dbReference>
<dbReference type="InterPro" id="IPR003594">
    <property type="entry name" value="HATPase_dom"/>
</dbReference>
<dbReference type="SMART" id="SM00065">
    <property type="entry name" value="GAF"/>
    <property type="match status" value="2"/>
</dbReference>
<evidence type="ECO:0000256" key="1">
    <source>
        <dbReference type="ARBA" id="ARBA00000085"/>
    </source>
</evidence>
<feature type="domain" description="PAS" evidence="14">
    <location>
        <begin position="318"/>
        <end position="388"/>
    </location>
</feature>
<feature type="domain" description="PAC" evidence="15">
    <location>
        <begin position="392"/>
        <end position="444"/>
    </location>
</feature>
<proteinExistence type="inferred from homology"/>
<keyword evidence="4 9" id="KW-0597">Phosphoprotein</keyword>
<protein>
    <recommendedName>
        <fullName evidence="8">Circadian input-output histidine kinase CikA</fullName>
        <ecNumber evidence="3">2.7.13.3</ecNumber>
    </recommendedName>
</protein>
<dbReference type="CDD" id="cd00156">
    <property type="entry name" value="REC"/>
    <property type="match status" value="1"/>
</dbReference>
<evidence type="ECO:0000256" key="2">
    <source>
        <dbReference type="ARBA" id="ARBA00006402"/>
    </source>
</evidence>
<evidence type="ECO:0000259" key="14">
    <source>
        <dbReference type="PROSITE" id="PS50112"/>
    </source>
</evidence>
<feature type="domain" description="PAC" evidence="15">
    <location>
        <begin position="804"/>
        <end position="856"/>
    </location>
</feature>
<dbReference type="InterPro" id="IPR052162">
    <property type="entry name" value="Sensor_kinase/Photoreceptor"/>
</dbReference>
<evidence type="ECO:0000256" key="7">
    <source>
        <dbReference type="ARBA" id="ARBA00023012"/>
    </source>
</evidence>
<evidence type="ECO:0000259" key="11">
    <source>
        <dbReference type="PROSITE" id="PS50046"/>
    </source>
</evidence>
<dbReference type="InterPro" id="IPR000700">
    <property type="entry name" value="PAS-assoc_C"/>
</dbReference>
<dbReference type="Pfam" id="PF01590">
    <property type="entry name" value="GAF"/>
    <property type="match status" value="1"/>
</dbReference>
<feature type="domain" description="PAS" evidence="14">
    <location>
        <begin position="445"/>
        <end position="515"/>
    </location>
</feature>
<reference evidence="16" key="1">
    <citation type="journal article" date="2020" name="mSystems">
        <title>Genome- and Community-Level Interaction Insights into Carbon Utilization and Element Cycling Functions of Hydrothermarchaeota in Hydrothermal Sediment.</title>
        <authorList>
            <person name="Zhou Z."/>
            <person name="Liu Y."/>
            <person name="Xu W."/>
            <person name="Pan J."/>
            <person name="Luo Z.H."/>
            <person name="Li M."/>
        </authorList>
    </citation>
    <scope>NUCLEOTIDE SEQUENCE [LARGE SCALE GENOMIC DNA]</scope>
    <source>
        <strain evidence="16">SpSt-418</strain>
    </source>
</reference>
<evidence type="ECO:0000256" key="3">
    <source>
        <dbReference type="ARBA" id="ARBA00012438"/>
    </source>
</evidence>
<dbReference type="InterPro" id="IPR005467">
    <property type="entry name" value="His_kinase_dom"/>
</dbReference>
<dbReference type="PROSITE" id="PS50109">
    <property type="entry name" value="HIS_KIN"/>
    <property type="match status" value="1"/>
</dbReference>
<dbReference type="SMART" id="SM00388">
    <property type="entry name" value="HisKA"/>
    <property type="match status" value="1"/>
</dbReference>
<dbReference type="FunFam" id="1.10.287.130:FF:000145">
    <property type="entry name" value="Sensory transduction histidine kinase"/>
    <property type="match status" value="1"/>
</dbReference>
<dbReference type="InterPro" id="IPR001789">
    <property type="entry name" value="Sig_transdc_resp-reg_receiver"/>
</dbReference>
<dbReference type="PROSITE" id="PS50113">
    <property type="entry name" value="PAC"/>
    <property type="match status" value="7"/>
</dbReference>
<dbReference type="Pfam" id="PF00512">
    <property type="entry name" value="HisKA"/>
    <property type="match status" value="1"/>
</dbReference>
<dbReference type="InterPro" id="IPR003018">
    <property type="entry name" value="GAF"/>
</dbReference>
<keyword evidence="10" id="KW-0175">Coiled coil</keyword>
<dbReference type="PANTHER" id="PTHR43304:SF1">
    <property type="entry name" value="PAC DOMAIN-CONTAINING PROTEIN"/>
    <property type="match status" value="1"/>
</dbReference>
<dbReference type="Pfam" id="PF13185">
    <property type="entry name" value="GAF_2"/>
    <property type="match status" value="1"/>
</dbReference>
<accession>A0A7C3PGU2</accession>
<dbReference type="PANTHER" id="PTHR43304">
    <property type="entry name" value="PHYTOCHROME-LIKE PROTEIN CPH1"/>
    <property type="match status" value="1"/>
</dbReference>
<dbReference type="InterPro" id="IPR011006">
    <property type="entry name" value="CheY-like_superfamily"/>
</dbReference>
<feature type="domain" description="PAS" evidence="14">
    <location>
        <begin position="599"/>
        <end position="670"/>
    </location>
</feature>
<comment type="caution">
    <text evidence="9">Lacks conserved residue(s) required for the propagation of feature annotation.</text>
</comment>
<evidence type="ECO:0000259" key="13">
    <source>
        <dbReference type="PROSITE" id="PS50110"/>
    </source>
</evidence>
<dbReference type="InterPro" id="IPR016132">
    <property type="entry name" value="Phyto_chromo_attachment"/>
</dbReference>
<evidence type="ECO:0000313" key="16">
    <source>
        <dbReference type="EMBL" id="HFM98698.1"/>
    </source>
</evidence>
<evidence type="ECO:0000256" key="4">
    <source>
        <dbReference type="ARBA" id="ARBA00022553"/>
    </source>
</evidence>
<evidence type="ECO:0000259" key="15">
    <source>
        <dbReference type="PROSITE" id="PS50113"/>
    </source>
</evidence>
<feature type="domain" description="PAC" evidence="15">
    <location>
        <begin position="929"/>
        <end position="982"/>
    </location>
</feature>
<dbReference type="PROSITE" id="PS50046">
    <property type="entry name" value="PHYTOCHROME_2"/>
    <property type="match status" value="1"/>
</dbReference>
<dbReference type="Gene3D" id="3.30.565.10">
    <property type="entry name" value="Histidine kinase-like ATPase, C-terminal domain"/>
    <property type="match status" value="1"/>
</dbReference>
<dbReference type="SUPFAM" id="SSF47384">
    <property type="entry name" value="Homodimeric domain of signal transducing histidine kinase"/>
    <property type="match status" value="1"/>
</dbReference>
<sequence length="2089" mass="235095">MVIDIKLLLIKSDSTDLLTIQEKLAQCHFSCHFEFSTSLSEAYAKTSSQRYDAIVLSVDLVDDKTPALILELNQQCIPLIILAEVGEEDTVIQLMQQGASDYLLLDPDRNALKLLPITAQKAIAALQAKQHLNHGGDCRTNQAAHQWQERLLEGQRKVLEQLALDRPLTHILKLLLHVIEEQDGPIGSILLLEGNQLKHGVSPSLPQGYVQALGNVTIGPQAGSCGTAAFRQEPVIVTDIATDPLWANYRDIALAHNLRACWSVPILSRAGVVLGTFALYHREPYSPTPQDWQLLNLAVNLAALAIERKQTELALIQSEERFRATFEQAAVGICHVGLDGHFLRFNQRFCEIIGYPPDKIQSLTFQEITYPEDLPLDLQMVQQLLRGKRSTYTLEKRYIRQNRSIVWASFTVSLVRDLAGKPAYFIGVIENISDRKQAEVKLRLSEQRYGALAAAVPVGIFCTNSSGECLYVNDRWCQIAGLLPTQALGNGWAEALYLGDREHVFAAWKSAVQARRSFQLEYRLQRPDGKIFWVFGQAVAEHSPEGEITGYVGTITDITVRKQAEAALRNFNQELEQRVRQRTAELQQTNHQLQHAIAERQKLVSLVENSADFIAIATPSGQMTYLNQAGRQCVGLDQTEDITTYQFSDFLFPTDQSALQSTFLVILTGGESWQGEIQLRHRQTQAAVPMMHSAFPIKQPQTGDILAIACISHDITDRKLAEAAIRESERRFISLSQAAPVAIFRFNKSGQCVYVNDRWSEMNGKPAAAAMGSQWLETIHPDDRERINVEATEWVQTCRAGELYRNEARILRPDGSTIWFFCQMLPETDADGTITGYIGTLTDISDRKQAEVALQENEATLKLFVKHAPIGIAMLDTNLNYVLASQCWVDNYKLDSIEAILGRSHYEIFPEIPEHWRQIHQKCLAGATEQCEAELFLREDGSTMWIRWEIRPWFTVKQKIGGIFIVSEDITERKQAEIKLRESEERYRALMEGASDAILIADLEGNLLSGNRTAEKLLGYSRAEISQLTVDQIHPPPDLDRHITLFSNIFYTRSEQLLNTTVLHKDGTIIPVDITASLIEVGGKSIVLGSFRDITERKAAELALRDSEARFRNYFEQALVGMAITSPTQKLIEVNDKLCEILGYSREHLTQLNWDALTHPDDLIVNLANFEQVLSGQRDGYAMDKRFIRKDGEIIYASIAVRCLRKADSSVDYFIVLIQDITARKQAEKQLRESEASLLEAQRVAHIGNWVFDPSSQTITWSEELYRMFRLDPTQPTPTYEEYLTQIHPSDRAALVHCVETAIAQGTPYIIDYQVILPDGSIRYHEGRGETVRDHNGQVIKLLGTALDITDRKQAEIELKRNRELRDAIFNKSTDALFLVDSTTELITDCNERAIEMFEANSKADLLQISGNTLQRRPFSPQELEGIIEELNIFGFWSREVEYVTQKGKFFWANMAGTTVKVADEPIRLVRLSDITDRKLIELLLHQQLEKEQLFVSVLTRIRESLDLKSILQVAVNEVRSLIQSDRVFVCQVNQDGTGLALAEALAGPWRPILNESFPVEAFPPSCYQCHIQGQSCIIDDRDTTLTHACMIHFMQDFEIRAKLVVPIVRQEDKKLWGLLIAHQCSQPRHWLAWEIELLQQLAGQLAIAIQQANLYQQAQAELVERQRAEATLQTANEQLQIVNMDLARATRLKDEFLANMSHELRTPLNAILGMAEVLQEEVLGDLNEQQQKAIGTIEHSGKHLLDLINDILDLAKIEAGKLELSFSDQSIQTLCNSSLNLIKQMAYQKNIQINTQISPHLNQIELDDRRMRQVLINLLSNAIKFTPEGGAVTLEVWQQSTSHPSAAKISETQAATTSSFVYFAVTDTGIGIAPEDMPKLFHTFVQIDSSLNRQYNGTGLGLALVKRITELHGGWVQAESELGQGSRFTVVLPHRPPAKSSDRLPALGSSQQATAHVDNTPLQIPIRQPQILLAEDNQANIETYSNYLVNFGYQVIVATNGLEAVSLAKQHQPDLILMDIQMPVMDGLEATRQIRAIPELSQTPLIALTALVMPGDREKCIEVGANEYIAKPVRLRHLVNRISQLLSL</sequence>
<feature type="coiled-coil region" evidence="10">
    <location>
        <begin position="966"/>
        <end position="993"/>
    </location>
</feature>
<feature type="domain" description="PAS" evidence="14">
    <location>
        <begin position="1107"/>
        <end position="1177"/>
    </location>
</feature>
<dbReference type="NCBIfam" id="TIGR00229">
    <property type="entry name" value="sensory_box"/>
    <property type="match status" value="8"/>
</dbReference>
<dbReference type="SUPFAM" id="SSF52172">
    <property type="entry name" value="CheY-like"/>
    <property type="match status" value="2"/>
</dbReference>
<evidence type="ECO:0000256" key="6">
    <source>
        <dbReference type="ARBA" id="ARBA00022777"/>
    </source>
</evidence>
<dbReference type="InterPro" id="IPR003661">
    <property type="entry name" value="HisK_dim/P_dom"/>
</dbReference>
<dbReference type="Pfam" id="PF02518">
    <property type="entry name" value="HATPase_c"/>
    <property type="match status" value="1"/>
</dbReference>
<feature type="coiled-coil region" evidence="10">
    <location>
        <begin position="561"/>
        <end position="592"/>
    </location>
</feature>
<organism evidence="16">
    <name type="scientific">Oscillatoriales cyanobacterium SpSt-418</name>
    <dbReference type="NCBI Taxonomy" id="2282169"/>
    <lineage>
        <taxon>Bacteria</taxon>
        <taxon>Bacillati</taxon>
        <taxon>Cyanobacteriota</taxon>
        <taxon>Cyanophyceae</taxon>
        <taxon>Oscillatoriophycideae</taxon>
        <taxon>Oscillatoriales</taxon>
    </lineage>
</organism>
<comment type="similarity">
    <text evidence="2">In the N-terminal section; belongs to the phytochrome family.</text>
</comment>
<dbReference type="InterPro" id="IPR000014">
    <property type="entry name" value="PAS"/>
</dbReference>
<dbReference type="SMART" id="SM00086">
    <property type="entry name" value="PAC"/>
    <property type="match status" value="9"/>
</dbReference>
<evidence type="ECO:0000256" key="10">
    <source>
        <dbReference type="SAM" id="Coils"/>
    </source>
</evidence>
<evidence type="ECO:0000259" key="12">
    <source>
        <dbReference type="PROSITE" id="PS50109"/>
    </source>
</evidence>
<dbReference type="InterPro" id="IPR013656">
    <property type="entry name" value="PAS_4"/>
</dbReference>
<dbReference type="Gene3D" id="1.10.287.130">
    <property type="match status" value="1"/>
</dbReference>
<keyword evidence="5" id="KW-0808">Transferase</keyword>
<dbReference type="InterPro" id="IPR035965">
    <property type="entry name" value="PAS-like_dom_sf"/>
</dbReference>
<dbReference type="Gene3D" id="2.10.70.100">
    <property type="match status" value="1"/>
</dbReference>
<dbReference type="SUPFAM" id="SSF55785">
    <property type="entry name" value="PYP-like sensor domain (PAS domain)"/>
    <property type="match status" value="9"/>
</dbReference>
<feature type="domain" description="Histidine kinase" evidence="12">
    <location>
        <begin position="1700"/>
        <end position="1937"/>
    </location>
</feature>
<evidence type="ECO:0000256" key="9">
    <source>
        <dbReference type="PROSITE-ProRule" id="PRU00169"/>
    </source>
</evidence>
<dbReference type="Gene3D" id="3.40.50.2300">
    <property type="match status" value="2"/>
</dbReference>
<dbReference type="PROSITE" id="PS50112">
    <property type="entry name" value="PAS"/>
    <property type="match status" value="6"/>
</dbReference>
<feature type="modified residue" description="4-aspartylphosphate" evidence="9">
    <location>
        <position position="2020"/>
    </location>
</feature>
<dbReference type="CDD" id="cd00082">
    <property type="entry name" value="HisKA"/>
    <property type="match status" value="1"/>
</dbReference>
<dbReference type="EMBL" id="DSRU01000196">
    <property type="protein sequence ID" value="HFM98698.1"/>
    <property type="molecule type" value="Genomic_DNA"/>
</dbReference>
<dbReference type="Gene3D" id="3.30.450.20">
    <property type="entry name" value="PAS domain"/>
    <property type="match status" value="9"/>
</dbReference>
<comment type="caution">
    <text evidence="16">The sequence shown here is derived from an EMBL/GenBank/DDBJ whole genome shotgun (WGS) entry which is preliminary data.</text>
</comment>
<dbReference type="Pfam" id="PF00072">
    <property type="entry name" value="Response_reg"/>
    <property type="match status" value="1"/>
</dbReference>
<dbReference type="SMART" id="SM00387">
    <property type="entry name" value="HATPase_c"/>
    <property type="match status" value="1"/>
</dbReference>
<dbReference type="SUPFAM" id="SSF55874">
    <property type="entry name" value="ATPase domain of HSP90 chaperone/DNA topoisomerase II/histidine kinase"/>
    <property type="match status" value="1"/>
</dbReference>
<keyword evidence="6" id="KW-0418">Kinase</keyword>
<dbReference type="Gene3D" id="3.30.450.40">
    <property type="match status" value="2"/>
</dbReference>
<dbReference type="SMART" id="SM00448">
    <property type="entry name" value="REC"/>
    <property type="match status" value="1"/>
</dbReference>
<dbReference type="Pfam" id="PF13426">
    <property type="entry name" value="PAS_9"/>
    <property type="match status" value="2"/>
</dbReference>
<gene>
    <name evidence="16" type="ORF">ENR64_13270</name>
</gene>
<comment type="catalytic activity">
    <reaction evidence="1">
        <text>ATP + protein L-histidine = ADP + protein N-phospho-L-histidine.</text>
        <dbReference type="EC" id="2.7.13.3"/>
    </reaction>
</comment>
<feature type="coiled-coil region" evidence="10">
    <location>
        <begin position="1659"/>
        <end position="1693"/>
    </location>
</feature>
<feature type="domain" description="Response regulatory" evidence="13">
    <location>
        <begin position="1971"/>
        <end position="2087"/>
    </location>
</feature>
<dbReference type="CDD" id="cd16922">
    <property type="entry name" value="HATPase_EvgS-ArcB-TorS-like"/>
    <property type="match status" value="1"/>
</dbReference>
<dbReference type="InterPro" id="IPR001610">
    <property type="entry name" value="PAC"/>
</dbReference>
<feature type="domain" description="PAC" evidence="15">
    <location>
        <begin position="1309"/>
        <end position="1361"/>
    </location>
</feature>